<dbReference type="Proteomes" id="UP000265703">
    <property type="component" value="Unassembled WGS sequence"/>
</dbReference>
<sequence>MKQLWTLGNDGNAMALQVADLNNQIMNREKEITSLKQKSTADHKELKSEITRILNENKLLEEKIKEISAQASKGINASLVRSISGETNKVNNSNKDENLIPKLAQHENTIAQQKDLIKNLQEHILELEQLLDESCKNTSVGKDKNANNNQFLKEI</sequence>
<feature type="non-terminal residue" evidence="2">
    <location>
        <position position="155"/>
    </location>
</feature>
<feature type="coiled-coil region" evidence="1">
    <location>
        <begin position="103"/>
        <end position="137"/>
    </location>
</feature>
<name>A0A397TSB9_9GLOM</name>
<evidence type="ECO:0000313" key="3">
    <source>
        <dbReference type="Proteomes" id="UP000265703"/>
    </source>
</evidence>
<organism evidence="2 3">
    <name type="scientific">Glomus cerebriforme</name>
    <dbReference type="NCBI Taxonomy" id="658196"/>
    <lineage>
        <taxon>Eukaryota</taxon>
        <taxon>Fungi</taxon>
        <taxon>Fungi incertae sedis</taxon>
        <taxon>Mucoromycota</taxon>
        <taxon>Glomeromycotina</taxon>
        <taxon>Glomeromycetes</taxon>
        <taxon>Glomerales</taxon>
        <taxon>Glomeraceae</taxon>
        <taxon>Glomus</taxon>
    </lineage>
</organism>
<keyword evidence="1" id="KW-0175">Coiled coil</keyword>
<dbReference type="OrthoDB" id="10653271at2759"/>
<proteinExistence type="predicted"/>
<dbReference type="EMBL" id="QKYT01000005">
    <property type="protein sequence ID" value="RIA99357.1"/>
    <property type="molecule type" value="Genomic_DNA"/>
</dbReference>
<feature type="coiled-coil region" evidence="1">
    <location>
        <begin position="18"/>
        <end position="70"/>
    </location>
</feature>
<accession>A0A397TSB9</accession>
<keyword evidence="3" id="KW-1185">Reference proteome</keyword>
<evidence type="ECO:0000256" key="1">
    <source>
        <dbReference type="SAM" id="Coils"/>
    </source>
</evidence>
<gene>
    <name evidence="2" type="ORF">C1645_747487</name>
</gene>
<comment type="caution">
    <text evidence="2">The sequence shown here is derived from an EMBL/GenBank/DDBJ whole genome shotgun (WGS) entry which is preliminary data.</text>
</comment>
<reference evidence="2 3" key="1">
    <citation type="submission" date="2018-06" db="EMBL/GenBank/DDBJ databases">
        <title>Comparative genomics reveals the genomic features of Rhizophagus irregularis, R. cerebriforme, R. diaphanum and Gigaspora rosea, and their symbiotic lifestyle signature.</title>
        <authorList>
            <person name="Morin E."/>
            <person name="San Clemente H."/>
            <person name="Chen E.C.H."/>
            <person name="De La Providencia I."/>
            <person name="Hainaut M."/>
            <person name="Kuo A."/>
            <person name="Kohler A."/>
            <person name="Murat C."/>
            <person name="Tang N."/>
            <person name="Roy S."/>
            <person name="Loubradou J."/>
            <person name="Henrissat B."/>
            <person name="Grigoriev I.V."/>
            <person name="Corradi N."/>
            <person name="Roux C."/>
            <person name="Martin F.M."/>
        </authorList>
    </citation>
    <scope>NUCLEOTIDE SEQUENCE [LARGE SCALE GENOMIC DNA]</scope>
    <source>
        <strain evidence="2 3">DAOM 227022</strain>
    </source>
</reference>
<protein>
    <submittedName>
        <fullName evidence="2">Uncharacterized protein</fullName>
    </submittedName>
</protein>
<evidence type="ECO:0000313" key="2">
    <source>
        <dbReference type="EMBL" id="RIA99357.1"/>
    </source>
</evidence>
<dbReference type="AlphaFoldDB" id="A0A397TSB9"/>